<dbReference type="EMBL" id="CAFAAO010000001">
    <property type="protein sequence ID" value="CAB4792639.1"/>
    <property type="molecule type" value="Genomic_DNA"/>
</dbReference>
<dbReference type="AlphaFoldDB" id="A0A6J5ZJF5"/>
<organism evidence="2">
    <name type="scientific">freshwater metagenome</name>
    <dbReference type="NCBI Taxonomy" id="449393"/>
    <lineage>
        <taxon>unclassified sequences</taxon>
        <taxon>metagenomes</taxon>
        <taxon>ecological metagenomes</taxon>
    </lineage>
</organism>
<dbReference type="GO" id="GO:0005737">
    <property type="term" value="C:cytoplasm"/>
    <property type="evidence" value="ECO:0007669"/>
    <property type="project" value="TreeGrafter"/>
</dbReference>
<proteinExistence type="predicted"/>
<dbReference type="PANTHER" id="PTHR13847:SF285">
    <property type="entry name" value="FAD DEPENDENT OXIDOREDUCTASE DOMAIN-CONTAINING PROTEIN"/>
    <property type="match status" value="1"/>
</dbReference>
<dbReference type="SUPFAM" id="SSF51905">
    <property type="entry name" value="FAD/NAD(P)-binding domain"/>
    <property type="match status" value="1"/>
</dbReference>
<evidence type="ECO:0000313" key="5">
    <source>
        <dbReference type="EMBL" id="CAB5027645.1"/>
    </source>
</evidence>
<evidence type="ECO:0000313" key="4">
    <source>
        <dbReference type="EMBL" id="CAB4846136.1"/>
    </source>
</evidence>
<dbReference type="Gene3D" id="3.50.50.60">
    <property type="entry name" value="FAD/NAD(P)-binding domain"/>
    <property type="match status" value="1"/>
</dbReference>
<dbReference type="EMBL" id="CAESAD010000007">
    <property type="protein sequence ID" value="CAB4341312.1"/>
    <property type="molecule type" value="Genomic_DNA"/>
</dbReference>
<dbReference type="EMBL" id="CAFBPK010000027">
    <property type="protein sequence ID" value="CAB5027645.1"/>
    <property type="molecule type" value="Genomic_DNA"/>
</dbReference>
<dbReference type="EMBL" id="CAFBIX010000003">
    <property type="protein sequence ID" value="CAB4846136.1"/>
    <property type="molecule type" value="Genomic_DNA"/>
</dbReference>
<dbReference type="Pfam" id="PF01266">
    <property type="entry name" value="DAO"/>
    <property type="match status" value="1"/>
</dbReference>
<dbReference type="InterPro" id="IPR006076">
    <property type="entry name" value="FAD-dep_OxRdtase"/>
</dbReference>
<evidence type="ECO:0000259" key="1">
    <source>
        <dbReference type="Pfam" id="PF01266"/>
    </source>
</evidence>
<dbReference type="InterPro" id="IPR036188">
    <property type="entry name" value="FAD/NAD-bd_sf"/>
</dbReference>
<evidence type="ECO:0000313" key="3">
    <source>
        <dbReference type="EMBL" id="CAB4792639.1"/>
    </source>
</evidence>
<name>A0A6J5ZJF5_9ZZZZ</name>
<sequence>MTDYRSKSLWWSTLPEELATSTRYALHSDIDVDVAIVGAGYTGLWTAYYLQQRDPNLNIAIIEAEVAGYGASGRNGGWCSAYFPTEIDKLGRIHGRESARAMQDAMHDTVTEIENVVKAEGIDCEWQRGGTISFARTPLQWQRAQEYIHHWEQWGYDASHYVLLSAGEAKERAKATNLLGATYTPHVAAINPAKLVRSLANLVEKRGATIYEHTRATRIAPGAVTTESGVVRARYIVRATEGYTKSLQGQKRKIVPIYSLMMATEPLSNETWEQIGLANRETFGDFRNLIIYGQRTADNRFAFGGRGAPYHFGSSIRDEYDQHESVHPSLLGVLAELFPVVAGATVTHTWGGPLGVARDWMASAGLDRQTGIAWAGGYVGDGVGTTNLSGRTLADLITSQDTNLTRLPWVNHKSPNWEVEPLRWIGANAGLQIMTRADHAEDKTGKPSKLAGVVSKLLGQ</sequence>
<evidence type="ECO:0000313" key="2">
    <source>
        <dbReference type="EMBL" id="CAB4341312.1"/>
    </source>
</evidence>
<dbReference type="PANTHER" id="PTHR13847">
    <property type="entry name" value="SARCOSINE DEHYDROGENASE-RELATED"/>
    <property type="match status" value="1"/>
</dbReference>
<accession>A0A6J5ZJF5</accession>
<reference evidence="2" key="1">
    <citation type="submission" date="2020-05" db="EMBL/GenBank/DDBJ databases">
        <authorList>
            <person name="Chiriac C."/>
            <person name="Salcher M."/>
            <person name="Ghai R."/>
            <person name="Kavagutti S V."/>
        </authorList>
    </citation>
    <scope>NUCLEOTIDE SEQUENCE</scope>
</reference>
<feature type="domain" description="FAD dependent oxidoreductase" evidence="1">
    <location>
        <begin position="33"/>
        <end position="396"/>
    </location>
</feature>
<protein>
    <submittedName>
        <fullName evidence="2">Unannotated protein</fullName>
    </submittedName>
</protein>
<dbReference type="Gene3D" id="3.30.9.10">
    <property type="entry name" value="D-Amino Acid Oxidase, subunit A, domain 2"/>
    <property type="match status" value="1"/>
</dbReference>
<gene>
    <name evidence="3" type="ORF">UFOPK3037_00044</name>
    <name evidence="4" type="ORF">UFOPK3278_00223</name>
    <name evidence="2" type="ORF">UFOPK3925_01012</name>
    <name evidence="5" type="ORF">UFOPK4097_01356</name>
</gene>